<dbReference type="Proteomes" id="UP000199352">
    <property type="component" value="Unassembled WGS sequence"/>
</dbReference>
<feature type="region of interest" description="Disordered" evidence="7">
    <location>
        <begin position="349"/>
        <end position="368"/>
    </location>
</feature>
<comment type="similarity">
    <text evidence="1 6">Belongs to the Glu/Leu/Phe/Val dehydrogenases family.</text>
</comment>
<dbReference type="Gene3D" id="3.40.50.720">
    <property type="entry name" value="NAD(P)-binding Rossmann-like Domain"/>
    <property type="match status" value="1"/>
</dbReference>
<name>A0A1H9JPE0_9PSEU</name>
<dbReference type="InterPro" id="IPR006097">
    <property type="entry name" value="Glu/Leu/Phe/Val/Trp_DH_dimer"/>
</dbReference>
<dbReference type="GO" id="GO:0006520">
    <property type="term" value="P:amino acid metabolic process"/>
    <property type="evidence" value="ECO:0007669"/>
    <property type="project" value="InterPro"/>
</dbReference>
<dbReference type="PANTHER" id="PTHR42722">
    <property type="entry name" value="LEUCINE DEHYDROGENASE"/>
    <property type="match status" value="1"/>
</dbReference>
<dbReference type="CDD" id="cd01075">
    <property type="entry name" value="NAD_bind_Leu_Phe_Val_DH"/>
    <property type="match status" value="1"/>
</dbReference>
<feature type="binding site" evidence="5">
    <location>
        <begin position="182"/>
        <end position="187"/>
    </location>
    <ligand>
        <name>NAD(+)</name>
        <dbReference type="ChEBI" id="CHEBI:57540"/>
    </ligand>
</feature>
<keyword evidence="10" id="KW-1185">Reference proteome</keyword>
<evidence type="ECO:0000313" key="9">
    <source>
        <dbReference type="EMBL" id="SEQ88677.1"/>
    </source>
</evidence>
<dbReference type="OrthoDB" id="9803297at2"/>
<dbReference type="PIRSF" id="PIRSF000188">
    <property type="entry name" value="Phe_leu_dh"/>
    <property type="match status" value="1"/>
</dbReference>
<evidence type="ECO:0000256" key="1">
    <source>
        <dbReference type="ARBA" id="ARBA00006382"/>
    </source>
</evidence>
<dbReference type="RefSeq" id="WP_089951430.1">
    <property type="nucleotide sequence ID" value="NZ_FOFR01000006.1"/>
</dbReference>
<dbReference type="STRING" id="402600.SAMN05216188_10689"/>
<accession>A0A1H9JPE0</accession>
<dbReference type="GO" id="GO:0016639">
    <property type="term" value="F:oxidoreductase activity, acting on the CH-NH2 group of donors, NAD or NADP as acceptor"/>
    <property type="evidence" value="ECO:0007669"/>
    <property type="project" value="InterPro"/>
</dbReference>
<evidence type="ECO:0000256" key="2">
    <source>
        <dbReference type="ARBA" id="ARBA00023002"/>
    </source>
</evidence>
<dbReference type="SUPFAM" id="SSF53223">
    <property type="entry name" value="Aminoacid dehydrogenase-like, N-terminal domain"/>
    <property type="match status" value="1"/>
</dbReference>
<dbReference type="SUPFAM" id="SSF51735">
    <property type="entry name" value="NAD(P)-binding Rossmann-fold domains"/>
    <property type="match status" value="1"/>
</dbReference>
<evidence type="ECO:0000259" key="8">
    <source>
        <dbReference type="SMART" id="SM00839"/>
    </source>
</evidence>
<dbReference type="InterPro" id="IPR006095">
    <property type="entry name" value="Glu/Leu/Phe/Val/Trp_DH"/>
</dbReference>
<dbReference type="EMBL" id="FOFR01000006">
    <property type="protein sequence ID" value="SEQ88677.1"/>
    <property type="molecule type" value="Genomic_DNA"/>
</dbReference>
<keyword evidence="3 5" id="KW-0520">NAD</keyword>
<protein>
    <submittedName>
        <fullName evidence="9">Leucine dehydrogenase</fullName>
    </submittedName>
</protein>
<feature type="domain" description="Glutamate/phenylalanine/leucine/valine/L-tryptophan dehydrogenase C-terminal" evidence="8">
    <location>
        <begin position="149"/>
        <end position="351"/>
    </location>
</feature>
<evidence type="ECO:0000256" key="7">
    <source>
        <dbReference type="SAM" id="MobiDB-lite"/>
    </source>
</evidence>
<reference evidence="10" key="1">
    <citation type="submission" date="2016-10" db="EMBL/GenBank/DDBJ databases">
        <authorList>
            <person name="Varghese N."/>
            <person name="Submissions S."/>
        </authorList>
    </citation>
    <scope>NUCLEOTIDE SEQUENCE [LARGE SCALE GENOMIC DNA]</scope>
    <source>
        <strain evidence="10">CGMCC 4.3525</strain>
    </source>
</reference>
<evidence type="ECO:0000313" key="10">
    <source>
        <dbReference type="Proteomes" id="UP000199352"/>
    </source>
</evidence>
<evidence type="ECO:0000256" key="3">
    <source>
        <dbReference type="ARBA" id="ARBA00023027"/>
    </source>
</evidence>
<feature type="active site" description="Proton donor/acceptor" evidence="4">
    <location>
        <position position="76"/>
    </location>
</feature>
<organism evidence="9 10">
    <name type="scientific">Lentzea xinjiangensis</name>
    <dbReference type="NCBI Taxonomy" id="402600"/>
    <lineage>
        <taxon>Bacteria</taxon>
        <taxon>Bacillati</taxon>
        <taxon>Actinomycetota</taxon>
        <taxon>Actinomycetes</taxon>
        <taxon>Pseudonocardiales</taxon>
        <taxon>Pseudonocardiaceae</taxon>
        <taxon>Lentzea</taxon>
    </lineage>
</organism>
<dbReference type="SMART" id="SM00839">
    <property type="entry name" value="ELFV_dehydrog"/>
    <property type="match status" value="1"/>
</dbReference>
<dbReference type="InterPro" id="IPR046346">
    <property type="entry name" value="Aminoacid_DH-like_N_sf"/>
</dbReference>
<sequence>MSAARITAERVRIDRGPRSGQTIIVSADSTRLGPALGGCRIKSYPSWREGLDDVLRLSAAMTEKAALAGLDHGGGKTVVALDDTSSADWTGPRRADLLDDIADVVETFDGTYITGPDIGTSPQDMARLHSRTRHVLCRPEAEGGSGDSSVPTALGVTASLEAVCAHRWPGTDLSTLSFSVIGLGHVGAVVGDWLAARGAALTVADIDPGRRDLAERWGARWVTPDQALRAEVDVVVPCAVGGILTPASVGGLHCHAVAGAANNQLDHDSTAALLHDRGVLWAPDVIVSGGGIIASVSRELHGLTAAEAQERVRGIGPRLTSVLADAERRGITPLQAARDLVDARLEGRVNGTPAAHAPQVRSGRRVPR</sequence>
<evidence type="ECO:0000256" key="6">
    <source>
        <dbReference type="RuleBase" id="RU004417"/>
    </source>
</evidence>
<dbReference type="InterPro" id="IPR006096">
    <property type="entry name" value="Glu/Leu/Phe/Val/Trp_DH_C"/>
</dbReference>
<dbReference type="PANTHER" id="PTHR42722:SF1">
    <property type="entry name" value="VALINE DEHYDROGENASE"/>
    <property type="match status" value="1"/>
</dbReference>
<keyword evidence="5" id="KW-0547">Nucleotide-binding</keyword>
<proteinExistence type="inferred from homology"/>
<dbReference type="PRINTS" id="PR00082">
    <property type="entry name" value="GLFDHDRGNASE"/>
</dbReference>
<dbReference type="Pfam" id="PF00208">
    <property type="entry name" value="ELFV_dehydrog"/>
    <property type="match status" value="1"/>
</dbReference>
<keyword evidence="2 6" id="KW-0560">Oxidoreductase</keyword>
<evidence type="ECO:0000256" key="5">
    <source>
        <dbReference type="PIRSR" id="PIRSR000188-2"/>
    </source>
</evidence>
<evidence type="ECO:0000256" key="4">
    <source>
        <dbReference type="PIRSR" id="PIRSR000188-1"/>
    </source>
</evidence>
<dbReference type="Pfam" id="PF02812">
    <property type="entry name" value="ELFV_dehydrog_N"/>
    <property type="match status" value="1"/>
</dbReference>
<dbReference type="AlphaFoldDB" id="A0A1H9JPE0"/>
<dbReference type="GO" id="GO:0000166">
    <property type="term" value="F:nucleotide binding"/>
    <property type="evidence" value="ECO:0007669"/>
    <property type="project" value="UniProtKB-KW"/>
</dbReference>
<dbReference type="Gene3D" id="3.40.50.10860">
    <property type="entry name" value="Leucine Dehydrogenase, chain A, domain 1"/>
    <property type="match status" value="1"/>
</dbReference>
<gene>
    <name evidence="9" type="ORF">SAMN05216188_10689</name>
</gene>
<dbReference type="InterPro" id="IPR036291">
    <property type="entry name" value="NAD(P)-bd_dom_sf"/>
</dbReference>
<dbReference type="InterPro" id="IPR016211">
    <property type="entry name" value="Glu/Phe/Leu/Val/Trp_DH_bac/arc"/>
</dbReference>